<reference evidence="1" key="1">
    <citation type="journal article" date="2014" name="Front. Microbiol.">
        <title>High frequency of phylogenetically diverse reductive dehalogenase-homologous genes in deep subseafloor sedimentary metagenomes.</title>
        <authorList>
            <person name="Kawai M."/>
            <person name="Futagami T."/>
            <person name="Toyoda A."/>
            <person name="Takaki Y."/>
            <person name="Nishi S."/>
            <person name="Hori S."/>
            <person name="Arai W."/>
            <person name="Tsubouchi T."/>
            <person name="Morono Y."/>
            <person name="Uchiyama I."/>
            <person name="Ito T."/>
            <person name="Fujiyama A."/>
            <person name="Inagaki F."/>
            <person name="Takami H."/>
        </authorList>
    </citation>
    <scope>NUCLEOTIDE SEQUENCE</scope>
    <source>
        <strain evidence="1">Expedition CK06-06</strain>
    </source>
</reference>
<organism evidence="1">
    <name type="scientific">marine sediment metagenome</name>
    <dbReference type="NCBI Taxonomy" id="412755"/>
    <lineage>
        <taxon>unclassified sequences</taxon>
        <taxon>metagenomes</taxon>
        <taxon>ecological metagenomes</taxon>
    </lineage>
</organism>
<proteinExistence type="predicted"/>
<gene>
    <name evidence="1" type="ORF">S06H3_61624</name>
</gene>
<evidence type="ECO:0000313" key="1">
    <source>
        <dbReference type="EMBL" id="GAI54117.1"/>
    </source>
</evidence>
<name>X1PCT7_9ZZZZ</name>
<dbReference type="AlphaFoldDB" id="X1PCT7"/>
<comment type="caution">
    <text evidence="1">The sequence shown here is derived from an EMBL/GenBank/DDBJ whole genome shotgun (WGS) entry which is preliminary data.</text>
</comment>
<dbReference type="EMBL" id="BARV01040449">
    <property type="protein sequence ID" value="GAI54117.1"/>
    <property type="molecule type" value="Genomic_DNA"/>
</dbReference>
<protein>
    <submittedName>
        <fullName evidence="1">Uncharacterized protein</fullName>
    </submittedName>
</protein>
<feature type="non-terminal residue" evidence="1">
    <location>
        <position position="1"/>
    </location>
</feature>
<sequence length="99" mass="11627">RLINKNDYTKKDGKVQIRIHAKALDTIFQALYRKRTFQGVGIRLKLNEDVTELKSEVFEEIMSDIDVWKWDQDNSDWISTYGELLTGCDANKIYQLIQS</sequence>
<accession>X1PCT7</accession>